<dbReference type="Proteomes" id="UP000007879">
    <property type="component" value="Unassembled WGS sequence"/>
</dbReference>
<name>A0A1X7VI13_AMPQE</name>
<accession>A0A1X7VI13</accession>
<dbReference type="GO" id="GO:0004659">
    <property type="term" value="F:prenyltransferase activity"/>
    <property type="evidence" value="ECO:0007669"/>
    <property type="project" value="TreeGrafter"/>
</dbReference>
<dbReference type="GO" id="GO:0006744">
    <property type="term" value="P:ubiquinone biosynthetic process"/>
    <property type="evidence" value="ECO:0007669"/>
    <property type="project" value="TreeGrafter"/>
</dbReference>
<reference evidence="2" key="2">
    <citation type="submission" date="2017-05" db="UniProtKB">
        <authorList>
            <consortium name="EnsemblMetazoa"/>
        </authorList>
    </citation>
    <scope>IDENTIFICATION</scope>
</reference>
<dbReference type="GO" id="GO:0005739">
    <property type="term" value="C:mitochondrion"/>
    <property type="evidence" value="ECO:0007669"/>
    <property type="project" value="TreeGrafter"/>
</dbReference>
<dbReference type="EnsemblMetazoa" id="Aqu2.1.39981_001">
    <property type="protein sequence ID" value="Aqu2.1.39981_001"/>
    <property type="gene ID" value="Aqu2.1.39981"/>
</dbReference>
<dbReference type="KEGG" id="aqu:100641366"/>
<dbReference type="PANTHER" id="PTHR12001">
    <property type="entry name" value="GERANYLGERANYL PYROPHOSPHATE SYNTHASE"/>
    <property type="match status" value="1"/>
</dbReference>
<evidence type="ECO:0000313" key="3">
    <source>
        <dbReference type="Proteomes" id="UP000007879"/>
    </source>
</evidence>
<dbReference type="EnsemblMetazoa" id="XM_003384046.2">
    <property type="protein sequence ID" value="XP_003384094.1"/>
    <property type="gene ID" value="LOC100641366"/>
</dbReference>
<dbReference type="OMA" id="DNECHYV"/>
<dbReference type="InterPro" id="IPR008949">
    <property type="entry name" value="Isoprenoid_synthase_dom_sf"/>
</dbReference>
<dbReference type="GO" id="GO:1990234">
    <property type="term" value="C:transferase complex"/>
    <property type="evidence" value="ECO:0007669"/>
    <property type="project" value="TreeGrafter"/>
</dbReference>
<dbReference type="STRING" id="400682.A0A1X7VI13"/>
<evidence type="ECO:0000313" key="2">
    <source>
        <dbReference type="EnsemblMetazoa" id="Aqu2.1.39981_001"/>
    </source>
</evidence>
<proteinExistence type="predicted"/>
<dbReference type="GO" id="GO:0008299">
    <property type="term" value="P:isoprenoid biosynthetic process"/>
    <property type="evidence" value="ECO:0007669"/>
    <property type="project" value="TreeGrafter"/>
</dbReference>
<feature type="compositionally biased region" description="Basic and acidic residues" evidence="1">
    <location>
        <begin position="168"/>
        <end position="179"/>
    </location>
</feature>
<gene>
    <name evidence="2" type="primary">100641366</name>
</gene>
<protein>
    <submittedName>
        <fullName evidence="2">Uncharacterized protein</fullName>
    </submittedName>
</protein>
<dbReference type="OrthoDB" id="9983019at2759"/>
<dbReference type="eggNOG" id="KOG0776">
    <property type="taxonomic scope" value="Eukaryota"/>
</dbReference>
<dbReference type="Gene3D" id="1.10.600.10">
    <property type="entry name" value="Farnesyl Diphosphate Synthase"/>
    <property type="match status" value="1"/>
</dbReference>
<keyword evidence="3" id="KW-1185">Reference proteome</keyword>
<reference evidence="3" key="1">
    <citation type="journal article" date="2010" name="Nature">
        <title>The Amphimedon queenslandica genome and the evolution of animal complexity.</title>
        <authorList>
            <person name="Srivastava M."/>
            <person name="Simakov O."/>
            <person name="Chapman J."/>
            <person name="Fahey B."/>
            <person name="Gauthier M.E."/>
            <person name="Mitros T."/>
            <person name="Richards G.S."/>
            <person name="Conaco C."/>
            <person name="Dacre M."/>
            <person name="Hellsten U."/>
            <person name="Larroux C."/>
            <person name="Putnam N.H."/>
            <person name="Stanke M."/>
            <person name="Adamska M."/>
            <person name="Darling A."/>
            <person name="Degnan S.M."/>
            <person name="Oakley T.H."/>
            <person name="Plachetzki D.C."/>
            <person name="Zhai Y."/>
            <person name="Adamski M."/>
            <person name="Calcino A."/>
            <person name="Cummins S.F."/>
            <person name="Goodstein D.M."/>
            <person name="Harris C."/>
            <person name="Jackson D.J."/>
            <person name="Leys S.P."/>
            <person name="Shu S."/>
            <person name="Woodcroft B.J."/>
            <person name="Vervoort M."/>
            <person name="Kosik K.S."/>
            <person name="Manning G."/>
            <person name="Degnan B.M."/>
            <person name="Rokhsar D.S."/>
        </authorList>
    </citation>
    <scope>NUCLEOTIDE SEQUENCE [LARGE SCALE GENOMIC DNA]</scope>
</reference>
<dbReference type="InParanoid" id="A0A1X7VI13"/>
<dbReference type="AlphaFoldDB" id="A0A1X7VI13"/>
<sequence length="351" mass="38592">MFAITCKARFRLGRSIWSLLPPSLFLSSFPTSPDHPILSPNTSSSSFTSSLERLIGYPTPLLSLRHLLGNELSHLSGHARRLLASQHPIVERSKSFINAGSHSPSHTQGMLTLLVAKALNLVNPVLPDLDQFGILPSQRVLAEVTEMIAIAHMIHREVVDLELMEEGEGTREETLKGGYEEGSSSDSGDLSFGNKLVILGGDILLARACKELSLLYKPQVVGLMSQGISSLMEDTFKAQDSVSSHRQQLQSSSRMRRPDRQPLLASSCQSCAIVAELDPLRRKQASDLGLYISILLQAPDRTESSHDKIDARDDNECHYVSNLALSILEELPESEPRNVLSNFVASRCNET</sequence>
<organism evidence="2">
    <name type="scientific">Amphimedon queenslandica</name>
    <name type="common">Sponge</name>
    <dbReference type="NCBI Taxonomy" id="400682"/>
    <lineage>
        <taxon>Eukaryota</taxon>
        <taxon>Metazoa</taxon>
        <taxon>Porifera</taxon>
        <taxon>Demospongiae</taxon>
        <taxon>Heteroscleromorpha</taxon>
        <taxon>Haplosclerida</taxon>
        <taxon>Niphatidae</taxon>
        <taxon>Amphimedon</taxon>
    </lineage>
</organism>
<dbReference type="PANTHER" id="PTHR12001:SF55">
    <property type="entry name" value="ALL TRANS-POLYPRENYL-DIPHOSPHATE SYNTHASE PDSS2"/>
    <property type="match status" value="1"/>
</dbReference>
<feature type="region of interest" description="Disordered" evidence="1">
    <location>
        <begin position="167"/>
        <end position="187"/>
    </location>
</feature>
<dbReference type="SUPFAM" id="SSF48576">
    <property type="entry name" value="Terpenoid synthases"/>
    <property type="match status" value="1"/>
</dbReference>
<evidence type="ECO:0000256" key="1">
    <source>
        <dbReference type="SAM" id="MobiDB-lite"/>
    </source>
</evidence>